<name>A0AAV9IXY3_CYACA</name>
<feature type="region of interest" description="Disordered" evidence="1">
    <location>
        <begin position="165"/>
        <end position="192"/>
    </location>
</feature>
<feature type="region of interest" description="Disordered" evidence="1">
    <location>
        <begin position="209"/>
        <end position="247"/>
    </location>
</feature>
<keyword evidence="3" id="KW-1185">Reference proteome</keyword>
<dbReference type="AlphaFoldDB" id="A0AAV9IXY3"/>
<evidence type="ECO:0000313" key="2">
    <source>
        <dbReference type="EMBL" id="KAK4537006.1"/>
    </source>
</evidence>
<dbReference type="EMBL" id="JANCYW010000010">
    <property type="protein sequence ID" value="KAK4537006.1"/>
    <property type="molecule type" value="Genomic_DNA"/>
</dbReference>
<dbReference type="Proteomes" id="UP001301350">
    <property type="component" value="Unassembled WGS sequence"/>
</dbReference>
<reference evidence="2 3" key="1">
    <citation type="submission" date="2022-07" db="EMBL/GenBank/DDBJ databases">
        <title>Genome-wide signatures of adaptation to extreme environments.</title>
        <authorList>
            <person name="Cho C.H."/>
            <person name="Yoon H.S."/>
        </authorList>
    </citation>
    <scope>NUCLEOTIDE SEQUENCE [LARGE SCALE GENOMIC DNA]</scope>
    <source>
        <strain evidence="2 3">DBV 063 E5</strain>
    </source>
</reference>
<comment type="caution">
    <text evidence="2">The sequence shown here is derived from an EMBL/GenBank/DDBJ whole genome shotgun (WGS) entry which is preliminary data.</text>
</comment>
<accession>A0AAV9IXY3</accession>
<organism evidence="2 3">
    <name type="scientific">Cyanidium caldarium</name>
    <name type="common">Red alga</name>
    <dbReference type="NCBI Taxonomy" id="2771"/>
    <lineage>
        <taxon>Eukaryota</taxon>
        <taxon>Rhodophyta</taxon>
        <taxon>Bangiophyceae</taxon>
        <taxon>Cyanidiales</taxon>
        <taxon>Cyanidiaceae</taxon>
        <taxon>Cyanidium</taxon>
    </lineage>
</organism>
<feature type="compositionally biased region" description="Basic residues" evidence="1">
    <location>
        <begin position="213"/>
        <end position="222"/>
    </location>
</feature>
<proteinExistence type="predicted"/>
<protein>
    <submittedName>
        <fullName evidence="2">Uncharacterized protein</fullName>
    </submittedName>
</protein>
<evidence type="ECO:0000313" key="3">
    <source>
        <dbReference type="Proteomes" id="UP001301350"/>
    </source>
</evidence>
<sequence length="287" mass="31458">MASSVPRVMRPLLMPTVAALAAHLRPRQRLCALDLCGEQVAVAVSDRERRLAAPFGIYHAHLEAVSKDVSLLNHVLDIAREHDADRAMNIAGLVVNVPEVGTAQVPVVAEPPPHLRQYVEALVGGGVHWVDTEEERARGIAVIYWSEAHARQYAISETEKLKATLHEAARQSSGDPQQPTPEGEEEDESRWRAAVPSLVRRMLFGYGEGAPHRRERKRRLRKERQPPPSASHLRLRRSGQQRSAELNEMLSGSTSICETLQDVLGALAVHAAATEARVHPASAASAS</sequence>
<gene>
    <name evidence="2" type="ORF">CDCA_CDCA10G3031</name>
</gene>
<evidence type="ECO:0000256" key="1">
    <source>
        <dbReference type="SAM" id="MobiDB-lite"/>
    </source>
</evidence>